<dbReference type="InterPro" id="IPR041694">
    <property type="entry name" value="ADH_N_2"/>
</dbReference>
<dbReference type="InterPro" id="IPR011032">
    <property type="entry name" value="GroES-like_sf"/>
</dbReference>
<dbReference type="InterPro" id="IPR036291">
    <property type="entry name" value="NAD(P)-bd_dom_sf"/>
</dbReference>
<dbReference type="Pfam" id="PF00107">
    <property type="entry name" value="ADH_zinc_N"/>
    <property type="match status" value="1"/>
</dbReference>
<dbReference type="AlphaFoldDB" id="A0A5P9NKE1"/>
<dbReference type="SMART" id="SM00829">
    <property type="entry name" value="PKS_ER"/>
    <property type="match status" value="1"/>
</dbReference>
<evidence type="ECO:0000259" key="2">
    <source>
        <dbReference type="SMART" id="SM00829"/>
    </source>
</evidence>
<accession>A0A5P9NKE1</accession>
<dbReference type="Pfam" id="PF16884">
    <property type="entry name" value="ADH_N_2"/>
    <property type="match status" value="1"/>
</dbReference>
<reference evidence="3 4" key="1">
    <citation type="submission" date="2019-02" db="EMBL/GenBank/DDBJ databases">
        <authorList>
            <person name="Li S.-H."/>
        </authorList>
    </citation>
    <scope>NUCLEOTIDE SEQUENCE [LARGE SCALE GENOMIC DNA]</scope>
    <source>
        <strain evidence="3 4">IMCC14385</strain>
    </source>
</reference>
<organism evidence="3 4">
    <name type="scientific">Halioglobus maricola</name>
    <dbReference type="NCBI Taxonomy" id="2601894"/>
    <lineage>
        <taxon>Bacteria</taxon>
        <taxon>Pseudomonadati</taxon>
        <taxon>Pseudomonadota</taxon>
        <taxon>Gammaproteobacteria</taxon>
        <taxon>Cellvibrionales</taxon>
        <taxon>Halieaceae</taxon>
        <taxon>Halioglobus</taxon>
    </lineage>
</organism>
<keyword evidence="4" id="KW-1185">Reference proteome</keyword>
<keyword evidence="1" id="KW-0560">Oxidoreductase</keyword>
<gene>
    <name evidence="3" type="ORF">EY643_11325</name>
</gene>
<name>A0A5P9NKE1_9GAMM</name>
<dbReference type="KEGG" id="halc:EY643_11325"/>
<dbReference type="SUPFAM" id="SSF51735">
    <property type="entry name" value="NAD(P)-binding Rossmann-fold domains"/>
    <property type="match status" value="1"/>
</dbReference>
<dbReference type="PANTHER" id="PTHR43205">
    <property type="entry name" value="PROSTAGLANDIN REDUCTASE"/>
    <property type="match status" value="1"/>
</dbReference>
<dbReference type="CDD" id="cd05288">
    <property type="entry name" value="PGDH"/>
    <property type="match status" value="1"/>
</dbReference>
<dbReference type="Proteomes" id="UP000326287">
    <property type="component" value="Chromosome"/>
</dbReference>
<evidence type="ECO:0000313" key="4">
    <source>
        <dbReference type="Proteomes" id="UP000326287"/>
    </source>
</evidence>
<dbReference type="InterPro" id="IPR013149">
    <property type="entry name" value="ADH-like_C"/>
</dbReference>
<sequence length="341" mass="36897">MSDTNRQWLLKARPSGMISEDIFERKDSAMPEPDLAAGEALVKTLMLGFDASQRVWMEEADSYMPAVELGDVMRATGVGQVIASENEDLPTGTLVQGLVGWQDYCIASPDSPFPFNVLPPGTPPNLALSVFGVTSLTGYFGMLHVGELKEGDTVLVSGAAGATGSVAAQIARIKGCKVVGIAGGAEKCQWLVDTCKLDAAIDYKNEDLDTRLTELCPDGVDLFFDNVGGDMLETTIAHMAMHGRIVLCGAIASYNDAEARPGPRNINRLIMQRIKMQGFIVIDYLQHAAEAMAALADWVTTGQIAWQEDVQEDFEAIPATLQRLYEGRNQGKQLLRLADPE</sequence>
<dbReference type="RefSeq" id="WP_152662308.1">
    <property type="nucleotide sequence ID" value="NZ_CP036422.1"/>
</dbReference>
<dbReference type="InterPro" id="IPR045010">
    <property type="entry name" value="MDR_fam"/>
</dbReference>
<evidence type="ECO:0000313" key="3">
    <source>
        <dbReference type="EMBL" id="QFU76202.1"/>
    </source>
</evidence>
<dbReference type="SUPFAM" id="SSF50129">
    <property type="entry name" value="GroES-like"/>
    <property type="match status" value="1"/>
</dbReference>
<evidence type="ECO:0000256" key="1">
    <source>
        <dbReference type="ARBA" id="ARBA00023002"/>
    </source>
</evidence>
<dbReference type="OrthoDB" id="9805663at2"/>
<dbReference type="GO" id="GO:0016628">
    <property type="term" value="F:oxidoreductase activity, acting on the CH-CH group of donors, NAD or NADP as acceptor"/>
    <property type="evidence" value="ECO:0007669"/>
    <property type="project" value="InterPro"/>
</dbReference>
<dbReference type="InterPro" id="IPR020843">
    <property type="entry name" value="ER"/>
</dbReference>
<dbReference type="FunFam" id="3.40.50.720:FF:000121">
    <property type="entry name" value="Prostaglandin reductase 2"/>
    <property type="match status" value="1"/>
</dbReference>
<feature type="domain" description="Enoyl reductase (ER)" evidence="2">
    <location>
        <begin position="16"/>
        <end position="335"/>
    </location>
</feature>
<dbReference type="PANTHER" id="PTHR43205:SF42">
    <property type="entry name" value="ALCOHOL DEHYDROGENASE, ZINC-CONTAINING (AFU_ORTHOLOGUE AFUA_7G04530)"/>
    <property type="match status" value="1"/>
</dbReference>
<dbReference type="Gene3D" id="3.90.180.10">
    <property type="entry name" value="Medium-chain alcohol dehydrogenases, catalytic domain"/>
    <property type="match status" value="1"/>
</dbReference>
<proteinExistence type="predicted"/>
<dbReference type="EMBL" id="CP036422">
    <property type="protein sequence ID" value="QFU76202.1"/>
    <property type="molecule type" value="Genomic_DNA"/>
</dbReference>
<dbReference type="Gene3D" id="3.40.50.720">
    <property type="entry name" value="NAD(P)-binding Rossmann-like Domain"/>
    <property type="match status" value="1"/>
</dbReference>
<protein>
    <submittedName>
        <fullName evidence="3">NADP-dependent oxidoreductase</fullName>
    </submittedName>
</protein>